<accession>A0A174BC74</accession>
<evidence type="ECO:0000313" key="4">
    <source>
        <dbReference type="EMBL" id="CUN98053.1"/>
    </source>
</evidence>
<reference evidence="4 5" key="1">
    <citation type="submission" date="2015-09" db="EMBL/GenBank/DDBJ databases">
        <authorList>
            <consortium name="Pathogen Informatics"/>
        </authorList>
    </citation>
    <scope>NUCLEOTIDE SEQUENCE [LARGE SCALE GENOMIC DNA]</scope>
    <source>
        <strain evidence="4 5">2789STDY5834865</strain>
    </source>
</reference>
<dbReference type="InterPro" id="IPR038592">
    <property type="entry name" value="CheD-like_sf"/>
</dbReference>
<dbReference type="HAMAP" id="MF_01440">
    <property type="entry name" value="CheD"/>
    <property type="match status" value="1"/>
</dbReference>
<dbReference type="Pfam" id="PF03975">
    <property type="entry name" value="CheD"/>
    <property type="match status" value="1"/>
</dbReference>
<evidence type="ECO:0000256" key="1">
    <source>
        <dbReference type="ARBA" id="ARBA00022500"/>
    </source>
</evidence>
<dbReference type="SUPFAM" id="SSF64438">
    <property type="entry name" value="CNF1/YfiH-like putative cysteine hydrolases"/>
    <property type="match status" value="1"/>
</dbReference>
<dbReference type="CDD" id="cd16352">
    <property type="entry name" value="CheD"/>
    <property type="match status" value="1"/>
</dbReference>
<comment type="function">
    <text evidence="3">Probably deamidates glutamine residues to glutamate on methyl-accepting chemotaxis receptors (MCPs), playing an important role in chemotaxis.</text>
</comment>
<evidence type="ECO:0000256" key="3">
    <source>
        <dbReference type="HAMAP-Rule" id="MF_01440"/>
    </source>
</evidence>
<name>A0A174BC74_9FIRM</name>
<dbReference type="Gene3D" id="3.30.1330.200">
    <property type="match status" value="1"/>
</dbReference>
<protein>
    <recommendedName>
        <fullName evidence="3">Probable chemoreceptor glutamine deamidase CheD</fullName>
        <ecNumber evidence="3">3.5.1.44</ecNumber>
    </recommendedName>
</protein>
<dbReference type="Proteomes" id="UP000095512">
    <property type="component" value="Unassembled WGS sequence"/>
</dbReference>
<keyword evidence="2 3" id="KW-0378">Hydrolase</keyword>
<dbReference type="RefSeq" id="WP_057571102.1">
    <property type="nucleotide sequence ID" value="NZ_CATYWZ010000007.1"/>
</dbReference>
<evidence type="ECO:0000256" key="2">
    <source>
        <dbReference type="ARBA" id="ARBA00022801"/>
    </source>
</evidence>
<dbReference type="InterPro" id="IPR011324">
    <property type="entry name" value="Cytotoxic_necrot_fac-like_cat"/>
</dbReference>
<evidence type="ECO:0000313" key="5">
    <source>
        <dbReference type="Proteomes" id="UP000095512"/>
    </source>
</evidence>
<organism evidence="4 5">
    <name type="scientific">Enterocloster clostridioformis</name>
    <dbReference type="NCBI Taxonomy" id="1531"/>
    <lineage>
        <taxon>Bacteria</taxon>
        <taxon>Bacillati</taxon>
        <taxon>Bacillota</taxon>
        <taxon>Clostridia</taxon>
        <taxon>Lachnospirales</taxon>
        <taxon>Lachnospiraceae</taxon>
        <taxon>Enterocloster</taxon>
    </lineage>
</organism>
<dbReference type="EMBL" id="CZAB01000001">
    <property type="protein sequence ID" value="CUN98053.1"/>
    <property type="molecule type" value="Genomic_DNA"/>
</dbReference>
<keyword evidence="1 3" id="KW-0145">Chemotaxis</keyword>
<proteinExistence type="inferred from homology"/>
<comment type="catalytic activity">
    <reaction evidence="3">
        <text>L-glutaminyl-[protein] + H2O = L-glutamyl-[protein] + NH4(+)</text>
        <dbReference type="Rhea" id="RHEA:16441"/>
        <dbReference type="Rhea" id="RHEA-COMP:10207"/>
        <dbReference type="Rhea" id="RHEA-COMP:10208"/>
        <dbReference type="ChEBI" id="CHEBI:15377"/>
        <dbReference type="ChEBI" id="CHEBI:28938"/>
        <dbReference type="ChEBI" id="CHEBI:29973"/>
        <dbReference type="ChEBI" id="CHEBI:30011"/>
        <dbReference type="EC" id="3.5.1.44"/>
    </reaction>
</comment>
<comment type="similarity">
    <text evidence="3">Belongs to the CheD family.</text>
</comment>
<gene>
    <name evidence="3 4" type="primary">cheD</name>
    <name evidence="4" type="ORF">ERS852480_00252</name>
</gene>
<sequence>MQERELRVGIGDMKFTRGTGKIITYALGSCIGISFWDPFLHLGALLHIMLPERHDAEEGNIYKYADSGIHETIRKLSAFGMVKSRTVVKIAGGAKMFEIRGNAEFGNIGSRNTFMVKKILQEENMRISAEDTGGAFARTMILDIESGDVAIRTMGKPERHL</sequence>
<dbReference type="PANTHER" id="PTHR35147">
    <property type="entry name" value="CHEMORECEPTOR GLUTAMINE DEAMIDASE CHED-RELATED"/>
    <property type="match status" value="1"/>
</dbReference>
<dbReference type="GO" id="GO:0006935">
    <property type="term" value="P:chemotaxis"/>
    <property type="evidence" value="ECO:0007669"/>
    <property type="project" value="UniProtKB-UniRule"/>
</dbReference>
<dbReference type="AlphaFoldDB" id="A0A174BC74"/>
<dbReference type="EC" id="3.5.1.44" evidence="3"/>
<dbReference type="PANTHER" id="PTHR35147:SF1">
    <property type="entry name" value="CHEMORECEPTOR GLUTAMINE DEAMIDASE CHED-RELATED"/>
    <property type="match status" value="1"/>
</dbReference>
<dbReference type="InterPro" id="IPR005659">
    <property type="entry name" value="Chemorcpt_Glu_NH3ase_CheD"/>
</dbReference>
<dbReference type="GO" id="GO:0050568">
    <property type="term" value="F:protein-glutamine glutaminase activity"/>
    <property type="evidence" value="ECO:0007669"/>
    <property type="project" value="UniProtKB-UniRule"/>
</dbReference>